<sequence length="42" mass="4396">MTQSFTAAVRLADALHRAAACVANGLNNRNGNNNRLTGRAIA</sequence>
<dbReference type="Proteomes" id="UP000077255">
    <property type="component" value="Chromosome"/>
</dbReference>
<evidence type="ECO:0000313" key="1">
    <source>
        <dbReference type="EMBL" id="AND68383.1"/>
    </source>
</evidence>
<dbReference type="AlphaFoldDB" id="A0A160MYG3"/>
<organism evidence="1 2">
    <name type="scientific">Dyella thiooxydans</name>
    <dbReference type="NCBI Taxonomy" id="445710"/>
    <lineage>
        <taxon>Bacteria</taxon>
        <taxon>Pseudomonadati</taxon>
        <taxon>Pseudomonadota</taxon>
        <taxon>Gammaproteobacteria</taxon>
        <taxon>Lysobacterales</taxon>
        <taxon>Rhodanobacteraceae</taxon>
        <taxon>Dyella</taxon>
    </lineage>
</organism>
<dbReference type="STRING" id="445710.ATSB10_09290"/>
<dbReference type="PATRIC" id="fig|445710.3.peg.926"/>
<dbReference type="KEGG" id="dtx:ATSB10_09290"/>
<protein>
    <submittedName>
        <fullName evidence="1">Uncharacterized protein</fullName>
    </submittedName>
</protein>
<keyword evidence="2" id="KW-1185">Reference proteome</keyword>
<evidence type="ECO:0000313" key="2">
    <source>
        <dbReference type="Proteomes" id="UP000077255"/>
    </source>
</evidence>
<dbReference type="RefSeq" id="WP_257726582.1">
    <property type="nucleotide sequence ID" value="NZ_CP014841.1"/>
</dbReference>
<name>A0A160MYG3_9GAMM</name>
<proteinExistence type="predicted"/>
<accession>A0A160MYG3</accession>
<gene>
    <name evidence="1" type="ORF">ATSB10_09290</name>
</gene>
<dbReference type="EMBL" id="CP014841">
    <property type="protein sequence ID" value="AND68383.1"/>
    <property type="molecule type" value="Genomic_DNA"/>
</dbReference>
<reference evidence="1 2" key="1">
    <citation type="submission" date="2016-02" db="EMBL/GenBank/DDBJ databases">
        <title>Complete genome sequencing and analysis of ATSB10, Dyella thiooxydans isolated from rhizosphere soil of sunflower (Helianthus annuus L.).</title>
        <authorList>
            <person name="Lee Y."/>
            <person name="Hwangbo K."/>
            <person name="Chung H."/>
            <person name="Yoo J."/>
            <person name="Kim K.Y."/>
            <person name="Sa T.M."/>
            <person name="Um Y."/>
            <person name="Madhaiyan M."/>
        </authorList>
    </citation>
    <scope>NUCLEOTIDE SEQUENCE [LARGE SCALE GENOMIC DNA]</scope>
    <source>
        <strain evidence="1 2">ATSB10</strain>
    </source>
</reference>